<reference evidence="2" key="1">
    <citation type="journal article" date="2020" name="Nature">
        <title>Giant virus diversity and host interactions through global metagenomics.</title>
        <authorList>
            <person name="Schulz F."/>
            <person name="Roux S."/>
            <person name="Paez-Espino D."/>
            <person name="Jungbluth S."/>
            <person name="Walsh D.A."/>
            <person name="Denef V.J."/>
            <person name="McMahon K.D."/>
            <person name="Konstantinidis K.T."/>
            <person name="Eloe-Fadrosh E.A."/>
            <person name="Kyrpides N.C."/>
            <person name="Woyke T."/>
        </authorList>
    </citation>
    <scope>NUCLEOTIDE SEQUENCE</scope>
    <source>
        <strain evidence="2">GVMAG-M-3300020187-37</strain>
    </source>
</reference>
<accession>A0A6C0C4R9</accession>
<feature type="region of interest" description="Disordered" evidence="1">
    <location>
        <begin position="207"/>
        <end position="228"/>
    </location>
</feature>
<dbReference type="EMBL" id="MN739346">
    <property type="protein sequence ID" value="QHS99695.1"/>
    <property type="molecule type" value="Genomic_DNA"/>
</dbReference>
<feature type="compositionally biased region" description="Acidic residues" evidence="1">
    <location>
        <begin position="210"/>
        <end position="222"/>
    </location>
</feature>
<proteinExistence type="predicted"/>
<evidence type="ECO:0000256" key="1">
    <source>
        <dbReference type="SAM" id="MobiDB-lite"/>
    </source>
</evidence>
<name>A0A6C0C4R9_9ZZZZ</name>
<organism evidence="2">
    <name type="scientific">viral metagenome</name>
    <dbReference type="NCBI Taxonomy" id="1070528"/>
    <lineage>
        <taxon>unclassified sequences</taxon>
        <taxon>metagenomes</taxon>
        <taxon>organismal metagenomes</taxon>
    </lineage>
</organism>
<sequence length="310" mass="33295">MNKFILYFVAIVLGIFVANILKDVCGCNNLVEGQCATDDPDKGADDVCIWDFSTIIPTSEKHRFDSECNEIIDEQCIGNACDTNEEKATTLNNYCTSEPNDNCCIWNYSIDPTPPRWTVNSLDACNKGPAGSTCVWNSDPTLRNLSDWTGCTRDVMPKNQHDRANYCLNRGQRSPCCKWTTPAAEAASNEAAILIAAARAAASAATGENEGIEIPDEEEAEEPVGCGSGCANPIANPDQNATWSTGTRGSQPQQCSDLKQSSEYACEAFCQIHHDLLGNRNYCQGCCIEATQPGASAGAPPPPPPPGCLP</sequence>
<evidence type="ECO:0000313" key="2">
    <source>
        <dbReference type="EMBL" id="QHS99695.1"/>
    </source>
</evidence>
<protein>
    <submittedName>
        <fullName evidence="2">Uncharacterized protein</fullName>
    </submittedName>
</protein>
<dbReference type="AlphaFoldDB" id="A0A6C0C4R9"/>